<accession>A0ACC1NLZ2</accession>
<name>A0ACC1NLZ2_9HYPO</name>
<evidence type="ECO:0000313" key="2">
    <source>
        <dbReference type="Proteomes" id="UP001143910"/>
    </source>
</evidence>
<reference evidence="1" key="1">
    <citation type="submission" date="2022-08" db="EMBL/GenBank/DDBJ databases">
        <title>Genome Sequence of Lecanicillium fungicola.</title>
        <authorList>
            <person name="Buettner E."/>
        </authorList>
    </citation>
    <scope>NUCLEOTIDE SEQUENCE</scope>
    <source>
        <strain evidence="1">Babe33</strain>
    </source>
</reference>
<keyword evidence="2" id="KW-1185">Reference proteome</keyword>
<protein>
    <submittedName>
        <fullName evidence="1">Uncharacterized protein</fullName>
    </submittedName>
</protein>
<dbReference type="Proteomes" id="UP001143910">
    <property type="component" value="Unassembled WGS sequence"/>
</dbReference>
<sequence length="835" mass="86731">MKVSLCALGLFTLIPFAATNPLSQAINSPFNASLFNQKRSLSNGVTLRIQPLGDSITWGYRSSDGNGYRQDLLNMLSGNPVQYVGSQRSGNMADSFNEGHPGAVISEIADYAKLSLPDRPNIILLMAGTNDCNKPEDPAGAPARLASLIDKCIAACPDAVIIVAQLTPIAGAASQANVEKFNAAVPGLVATRASQGAHILTVDMSAFVTVGQLDDGLHPNDAGYANMATAWFGALQKAASNGWISPPVSTGKGPGTCLSGLFWDPSHGSIASGVGSGDHSFTSVWGKAQTVAGEVLKLNSGSLQSSGFRVGRMFPNNGSSIMSVNSTTGAVILYKDLPTTPDDLFPYFEASWGQVASGIGDGPGVTFADIDGDGLDDYIWISKDGIVTAYRNGGQGSGGPSSGTWIWIPMGVIARNIGGGVRDTIIFGDIDGDGRADYHVVNNATGALTSFLNMGPGINPTWQPLGQIASGLGGGGEVMLADLNGDGRADYIWSNPATGVVTAYINTRGLASGLGPVWIPANLGLTFLGAKFNQIAFADFNNDGKADYFTQAEFALQLSISQSSGLAYVTGDGTRFADLNGDGRDDYIWMDINGKITLYLNGGLDSNGKQIWLPQGVIASGVGSPRSEIHFADLDGDGLADYLVVDPTSGAVTLWKNGGIAANQANGWLWLPQGQIASGIGAGAGVRFADIDGDGRDDYLWLDGNGAVTAYINGGPSASQPGGWLWLPQGVIATGVGAAREDVQFADINGDGKADYLWVGRIDGTVNLWYNGGPASDHGWIWYPAGEVATGTGSNGLSVMFADTTGDGRDDYLVVTPSTGAVSVCQDWSVATHPH</sequence>
<gene>
    <name evidence="1" type="ORF">NQ176_g2843</name>
</gene>
<evidence type="ECO:0000313" key="1">
    <source>
        <dbReference type="EMBL" id="KAJ2980099.1"/>
    </source>
</evidence>
<proteinExistence type="predicted"/>
<dbReference type="EMBL" id="JANJQO010000226">
    <property type="protein sequence ID" value="KAJ2980099.1"/>
    <property type="molecule type" value="Genomic_DNA"/>
</dbReference>
<comment type="caution">
    <text evidence="1">The sequence shown here is derived from an EMBL/GenBank/DDBJ whole genome shotgun (WGS) entry which is preliminary data.</text>
</comment>
<organism evidence="1 2">
    <name type="scientific">Zarea fungicola</name>
    <dbReference type="NCBI Taxonomy" id="93591"/>
    <lineage>
        <taxon>Eukaryota</taxon>
        <taxon>Fungi</taxon>
        <taxon>Dikarya</taxon>
        <taxon>Ascomycota</taxon>
        <taxon>Pezizomycotina</taxon>
        <taxon>Sordariomycetes</taxon>
        <taxon>Hypocreomycetidae</taxon>
        <taxon>Hypocreales</taxon>
        <taxon>Cordycipitaceae</taxon>
        <taxon>Zarea</taxon>
    </lineage>
</organism>